<dbReference type="EMBL" id="QXFH01000069">
    <property type="protein sequence ID" value="RIV35760.1"/>
    <property type="molecule type" value="Genomic_DNA"/>
</dbReference>
<reference evidence="2 3" key="1">
    <citation type="submission" date="2018-08" db="EMBL/GenBank/DDBJ databases">
        <title>Proposal of Muricauda 72 sp.nov. and Muricauda NH166 sp.nov., isolated from seawater.</title>
        <authorList>
            <person name="Cheng H."/>
            <person name="Wu Y.-H."/>
            <person name="Guo L.-L."/>
            <person name="Xu X.-W."/>
        </authorList>
    </citation>
    <scope>NUCLEOTIDE SEQUENCE [LARGE SCALE GENOMIC DNA]</scope>
    <source>
        <strain evidence="2 3">KCTC 22173</strain>
    </source>
</reference>
<gene>
    <name evidence="2" type="ORF">D2V08_03830</name>
</gene>
<dbReference type="InterPro" id="IPR011990">
    <property type="entry name" value="TPR-like_helical_dom_sf"/>
</dbReference>
<protein>
    <submittedName>
        <fullName evidence="2">SusD/RagB family nutrient-binding outer membrane lipoprotein</fullName>
    </submittedName>
</protein>
<keyword evidence="3" id="KW-1185">Reference proteome</keyword>
<evidence type="ECO:0000256" key="1">
    <source>
        <dbReference type="SAM" id="SignalP"/>
    </source>
</evidence>
<keyword evidence="1" id="KW-0732">Signal</keyword>
<dbReference type="RefSeq" id="WP_119606775.1">
    <property type="nucleotide sequence ID" value="NZ_QXFH01000069.1"/>
</dbReference>
<dbReference type="AlphaFoldDB" id="A0A3A1NDA5"/>
<evidence type="ECO:0000313" key="2">
    <source>
        <dbReference type="EMBL" id="RIV35760.1"/>
    </source>
</evidence>
<dbReference type="PROSITE" id="PS51257">
    <property type="entry name" value="PROKAR_LIPOPROTEIN"/>
    <property type="match status" value="1"/>
</dbReference>
<feature type="signal peptide" evidence="1">
    <location>
        <begin position="1"/>
        <end position="22"/>
    </location>
</feature>
<dbReference type="SUPFAM" id="SSF48452">
    <property type="entry name" value="TPR-like"/>
    <property type="match status" value="1"/>
</dbReference>
<dbReference type="Pfam" id="PF12771">
    <property type="entry name" value="SusD-like_2"/>
    <property type="match status" value="1"/>
</dbReference>
<dbReference type="OrthoDB" id="725917at2"/>
<comment type="caution">
    <text evidence="2">The sequence shown here is derived from an EMBL/GenBank/DDBJ whole genome shotgun (WGS) entry which is preliminary data.</text>
</comment>
<dbReference type="Gene3D" id="1.25.40.390">
    <property type="match status" value="2"/>
</dbReference>
<evidence type="ECO:0000313" key="3">
    <source>
        <dbReference type="Proteomes" id="UP000266067"/>
    </source>
</evidence>
<accession>A0A3A1NDA5</accession>
<dbReference type="Proteomes" id="UP000266067">
    <property type="component" value="Unassembled WGS sequence"/>
</dbReference>
<organism evidence="2 3">
    <name type="scientific">Flagellimonas lutimaris</name>
    <dbReference type="NCBI Taxonomy" id="475082"/>
    <lineage>
        <taxon>Bacteria</taxon>
        <taxon>Pseudomonadati</taxon>
        <taxon>Bacteroidota</taxon>
        <taxon>Flavobacteriia</taxon>
        <taxon>Flavobacteriales</taxon>
        <taxon>Flavobacteriaceae</taxon>
        <taxon>Flagellimonas</taxon>
    </lineage>
</organism>
<feature type="chain" id="PRO_5017372281" evidence="1">
    <location>
        <begin position="23"/>
        <end position="573"/>
    </location>
</feature>
<proteinExistence type="predicted"/>
<name>A0A3A1NDA5_9FLAO</name>
<keyword evidence="2" id="KW-0449">Lipoprotein</keyword>
<sequence length="573" mass="61946">MKNIFKPITLVLLAGISFMACETTDLDLTISPNELAPTQSDPNLILNAVQLAYASNQDDFGDVAAQLTRVEYFGSRNYFNGLPGTTLNAPWARTYSSDFTIPGNGNVDVGILTNLQALELIDAESDVDYSFHIALAKIMYAHSLFQLVDMLGVAAVTEAGNPTEFPAPTLDSGEEVYAAAFALLNEAEALLAADPSPQGAIDMFYGGDTSKWIKALNSIKLRSYKNTGNKAAFDAIIASGDYIASAEDDFQFKYGVSELQPSDRHPDYEASYTPTGVGPYRSNWLMNLMLQNDDPRIRYYFYRQANGTPGAIDVDGAAVPPNEETISCSFFTPPAHYDGFVYCSVDNGYWGRSHGNDEGGPPDGFLKAAPGVYPAAGRFDDSQFDDVDATTGVLLAPGVGLGQGGGGAGIEPIILSSYVQFWIGEMATNDADRADALQAGLEESIAKVQSFGALDGSADLSFEPTETEVADYIDDIVTAFNDATGDDKENIFAEQYFTTLYGGGFESYNYYRKTGFPTTVAPNWEPDPGPFPRTLLLPQNEVLNNPNLQQRSDLTTQVFWDNNAASPTFPPAN</sequence>
<dbReference type="InterPro" id="IPR041662">
    <property type="entry name" value="SusD-like_2"/>
</dbReference>